<dbReference type="SUPFAM" id="SSF57756">
    <property type="entry name" value="Retrovirus zinc finger-like domains"/>
    <property type="match status" value="1"/>
</dbReference>
<keyword evidence="1" id="KW-0863">Zinc-finger</keyword>
<dbReference type="OrthoDB" id="3863715at2759"/>
<feature type="compositionally biased region" description="Low complexity" evidence="2">
    <location>
        <begin position="369"/>
        <end position="382"/>
    </location>
</feature>
<reference evidence="4 5" key="1">
    <citation type="journal article" date="2018" name="Nat. Ecol. Evol.">
        <title>Pezizomycetes genomes reveal the molecular basis of ectomycorrhizal truffle lifestyle.</title>
        <authorList>
            <person name="Murat C."/>
            <person name="Payen T."/>
            <person name="Noel B."/>
            <person name="Kuo A."/>
            <person name="Morin E."/>
            <person name="Chen J."/>
            <person name="Kohler A."/>
            <person name="Krizsan K."/>
            <person name="Balestrini R."/>
            <person name="Da Silva C."/>
            <person name="Montanini B."/>
            <person name="Hainaut M."/>
            <person name="Levati E."/>
            <person name="Barry K.W."/>
            <person name="Belfiori B."/>
            <person name="Cichocki N."/>
            <person name="Clum A."/>
            <person name="Dockter R.B."/>
            <person name="Fauchery L."/>
            <person name="Guy J."/>
            <person name="Iotti M."/>
            <person name="Le Tacon F."/>
            <person name="Lindquist E.A."/>
            <person name="Lipzen A."/>
            <person name="Malagnac F."/>
            <person name="Mello A."/>
            <person name="Molinier V."/>
            <person name="Miyauchi S."/>
            <person name="Poulain J."/>
            <person name="Riccioni C."/>
            <person name="Rubini A."/>
            <person name="Sitrit Y."/>
            <person name="Splivallo R."/>
            <person name="Traeger S."/>
            <person name="Wang M."/>
            <person name="Zifcakova L."/>
            <person name="Wipf D."/>
            <person name="Zambonelli A."/>
            <person name="Paolocci F."/>
            <person name="Nowrousian M."/>
            <person name="Ottonello S."/>
            <person name="Baldrian P."/>
            <person name="Spatafora J.W."/>
            <person name="Henrissat B."/>
            <person name="Nagy L.G."/>
            <person name="Aury J.M."/>
            <person name="Wincker P."/>
            <person name="Grigoriev I.V."/>
            <person name="Bonfante P."/>
            <person name="Martin F.M."/>
        </authorList>
    </citation>
    <scope>NUCLEOTIDE SEQUENCE [LARGE SCALE GENOMIC DNA]</scope>
    <source>
        <strain evidence="4 5">RN42</strain>
    </source>
</reference>
<evidence type="ECO:0000313" key="4">
    <source>
        <dbReference type="EMBL" id="RPA71997.1"/>
    </source>
</evidence>
<evidence type="ECO:0000256" key="2">
    <source>
        <dbReference type="SAM" id="MobiDB-lite"/>
    </source>
</evidence>
<protein>
    <recommendedName>
        <fullName evidence="3">CCHC-type domain-containing protein</fullName>
    </recommendedName>
</protein>
<dbReference type="EMBL" id="ML119886">
    <property type="protein sequence ID" value="RPA71997.1"/>
    <property type="molecule type" value="Genomic_DNA"/>
</dbReference>
<dbReference type="Proteomes" id="UP000275078">
    <property type="component" value="Unassembled WGS sequence"/>
</dbReference>
<dbReference type="InterPro" id="IPR036875">
    <property type="entry name" value="Znf_CCHC_sf"/>
</dbReference>
<dbReference type="InterPro" id="IPR001878">
    <property type="entry name" value="Znf_CCHC"/>
</dbReference>
<organism evidence="4 5">
    <name type="scientific">Ascobolus immersus RN42</name>
    <dbReference type="NCBI Taxonomy" id="1160509"/>
    <lineage>
        <taxon>Eukaryota</taxon>
        <taxon>Fungi</taxon>
        <taxon>Dikarya</taxon>
        <taxon>Ascomycota</taxon>
        <taxon>Pezizomycotina</taxon>
        <taxon>Pezizomycetes</taxon>
        <taxon>Pezizales</taxon>
        <taxon>Ascobolaceae</taxon>
        <taxon>Ascobolus</taxon>
    </lineage>
</organism>
<feature type="region of interest" description="Disordered" evidence="2">
    <location>
        <begin position="17"/>
        <end position="99"/>
    </location>
</feature>
<gene>
    <name evidence="4" type="ORF">BJ508DRAFT_335480</name>
</gene>
<dbReference type="PROSITE" id="PS50158">
    <property type="entry name" value="ZF_CCHC"/>
    <property type="match status" value="1"/>
</dbReference>
<feature type="region of interest" description="Disordered" evidence="2">
    <location>
        <begin position="412"/>
        <end position="447"/>
    </location>
</feature>
<sequence>MTRRNRARYEDFNNVWEEGRIEWSDDDGNTDEEGDEPVDEGYPENEVSENTKLDSEEDFLSPKRVKVDSQDLHTDSEIGSDHGSSSSSSTSTTSSKAQPELENFSPLYSFFLRPKMDFNVTFSATPGEFIEEYLESIETLASLDKKPTNGDGKVTDICHIAVRQGLKGAALAYWNTLPLDTCQDYAKAKKALMRKFGDLQRSIEDSTTRDARLALEAMQRMLTLSQGDKSIRDYALELEDLGEVLDAATYHKVLCDKWLDGLQNTVERATLMMAKSELDMSKRNDPTSLAQLAIKYLVRTSVATPVMTATPRITTSVATVETSSTLETLLASLKDLTLVMQQHHQQQPKRAPYYSRPAHQRSQSEHVTSGSFSSQPSASGFQDSRGDRAPTRCYNCHNYGHIACHCREPQKGPATGANVSDSRQAFPGSGYVSTPHHRDQSAPPSTQRISSVNVVDYQNTLVHVERISQLPPNDQLAEGVYECHVVGEIYAVDNALNHHGKRVRIEEIPDEEVTARPIAVPPQSKPHIFDPVRNLFVPGPPVPVLPSGSKGPITREQMAQLVKDPTTRKLWMEEMSKTVQQTGLKKASDKTRKLPAVIKGLLDKIPSDGRFRINELIQGLSFSVHHPGVGQPLFTFAQLLDNSPRLRQQMHDALKSSEPRRRGRHAKAGQVFEENMVMLVDFLQALLDSASDICDDSTVDTWLADEDLSIKCQLFYTYGMILVKGRSAQFFAVGMILIDYGALLNLVTMIIIVQLDAKGELEPVTGLGYKTAAGVVYPIKWKWRTVLKIANAKVNITLFVTEADAPFSILLSKRFMRQAKMRCDMETDIYTKGDVRGRRITVPRQPVSVAASAVATQLPILVQGPESLRPSTSMGPPSFVDAEVNAVTEEQNGHMLLTAAFDLLLNLLDSDDVEDQEVPRQPAGKAGFRA</sequence>
<feature type="compositionally biased region" description="Basic and acidic residues" evidence="2">
    <location>
        <begin position="65"/>
        <end position="80"/>
    </location>
</feature>
<accession>A0A3N4HEH4</accession>
<dbReference type="AlphaFoldDB" id="A0A3N4HEH4"/>
<proteinExistence type="predicted"/>
<name>A0A3N4HEH4_ASCIM</name>
<evidence type="ECO:0000259" key="3">
    <source>
        <dbReference type="PROSITE" id="PS50158"/>
    </source>
</evidence>
<keyword evidence="1" id="KW-0479">Metal-binding</keyword>
<evidence type="ECO:0000256" key="1">
    <source>
        <dbReference type="PROSITE-ProRule" id="PRU00047"/>
    </source>
</evidence>
<feature type="compositionally biased region" description="Acidic residues" evidence="2">
    <location>
        <begin position="24"/>
        <end position="47"/>
    </location>
</feature>
<feature type="compositionally biased region" description="Low complexity" evidence="2">
    <location>
        <begin position="84"/>
        <end position="95"/>
    </location>
</feature>
<feature type="domain" description="CCHC-type" evidence="3">
    <location>
        <begin position="392"/>
        <end position="408"/>
    </location>
</feature>
<dbReference type="GO" id="GO:0003676">
    <property type="term" value="F:nucleic acid binding"/>
    <property type="evidence" value="ECO:0007669"/>
    <property type="project" value="InterPro"/>
</dbReference>
<keyword evidence="1" id="KW-0862">Zinc</keyword>
<keyword evidence="5" id="KW-1185">Reference proteome</keyword>
<feature type="region of interest" description="Disordered" evidence="2">
    <location>
        <begin position="341"/>
        <end position="386"/>
    </location>
</feature>
<dbReference type="GO" id="GO:0008270">
    <property type="term" value="F:zinc ion binding"/>
    <property type="evidence" value="ECO:0007669"/>
    <property type="project" value="UniProtKB-KW"/>
</dbReference>
<evidence type="ECO:0000313" key="5">
    <source>
        <dbReference type="Proteomes" id="UP000275078"/>
    </source>
</evidence>